<keyword evidence="6" id="KW-1185">Reference proteome</keyword>
<proteinExistence type="inferred from homology"/>
<comment type="caution">
    <text evidence="5">The sequence shown here is derived from an EMBL/GenBank/DDBJ whole genome shotgun (WGS) entry which is preliminary data.</text>
</comment>
<evidence type="ECO:0000256" key="2">
    <source>
        <dbReference type="ARBA" id="ARBA00022670"/>
    </source>
</evidence>
<evidence type="ECO:0000256" key="1">
    <source>
        <dbReference type="ARBA" id="ARBA00006534"/>
    </source>
</evidence>
<accession>A0ABT8ZQ24</accession>
<dbReference type="Gene3D" id="3.40.50.880">
    <property type="match status" value="1"/>
</dbReference>
<evidence type="ECO:0000256" key="4">
    <source>
        <dbReference type="ARBA" id="ARBA00022825"/>
    </source>
</evidence>
<keyword evidence="4" id="KW-0720">Serine protease</keyword>
<dbReference type="Proteomes" id="UP001176471">
    <property type="component" value="Unassembled WGS sequence"/>
</dbReference>
<name>A0ABT8ZQ24_9SPHN</name>
<keyword evidence="2" id="KW-0645">Protease</keyword>
<dbReference type="PANTHER" id="PTHR20842:SF0">
    <property type="entry name" value="ALPHA-ASPARTYL DIPEPTIDASE"/>
    <property type="match status" value="1"/>
</dbReference>
<dbReference type="PANTHER" id="PTHR20842">
    <property type="entry name" value="PROTEASE S51 ALPHA-ASPARTYL DIPEPTIDASE"/>
    <property type="match status" value="1"/>
</dbReference>
<evidence type="ECO:0000256" key="3">
    <source>
        <dbReference type="ARBA" id="ARBA00022801"/>
    </source>
</evidence>
<evidence type="ECO:0000313" key="6">
    <source>
        <dbReference type="Proteomes" id="UP001176471"/>
    </source>
</evidence>
<reference evidence="5" key="1">
    <citation type="submission" date="2023-07" db="EMBL/GenBank/DDBJ databases">
        <title>Bacterial whole genome sequence for Sphingobium sp. HBC34.</title>
        <authorList>
            <person name="Le V."/>
            <person name="Ko S.-R."/>
            <person name="Ahn C.-Y."/>
            <person name="Oh H.-M."/>
        </authorList>
    </citation>
    <scope>NUCLEOTIDE SEQUENCE</scope>
    <source>
        <strain evidence="5">HBC34</strain>
    </source>
</reference>
<dbReference type="RefSeq" id="WP_304537059.1">
    <property type="nucleotide sequence ID" value="NZ_JAUQOM010000010.1"/>
</dbReference>
<evidence type="ECO:0000313" key="5">
    <source>
        <dbReference type="EMBL" id="MDO7836639.1"/>
    </source>
</evidence>
<keyword evidence="3" id="KW-0378">Hydrolase</keyword>
<dbReference type="InterPro" id="IPR029062">
    <property type="entry name" value="Class_I_gatase-like"/>
</dbReference>
<comment type="similarity">
    <text evidence="1">Belongs to the peptidase S51 family.</text>
</comment>
<dbReference type="EMBL" id="JAUQOM010000010">
    <property type="protein sequence ID" value="MDO7836639.1"/>
    <property type="molecule type" value="Genomic_DNA"/>
</dbReference>
<dbReference type="InterPro" id="IPR005320">
    <property type="entry name" value="Peptidase_S51"/>
</dbReference>
<organism evidence="5 6">
    <name type="scientific">Sphingobium cyanobacteriorum</name>
    <dbReference type="NCBI Taxonomy" id="3063954"/>
    <lineage>
        <taxon>Bacteria</taxon>
        <taxon>Pseudomonadati</taxon>
        <taxon>Pseudomonadota</taxon>
        <taxon>Alphaproteobacteria</taxon>
        <taxon>Sphingomonadales</taxon>
        <taxon>Sphingomonadaceae</taxon>
        <taxon>Sphingobium</taxon>
    </lineage>
</organism>
<gene>
    <name evidence="5" type="ORF">Q4610_16455</name>
</gene>
<dbReference type="SUPFAM" id="SSF52317">
    <property type="entry name" value="Class I glutamine amidotransferase-like"/>
    <property type="match status" value="1"/>
</dbReference>
<protein>
    <submittedName>
        <fullName evidence="5">Type 1 glutamine amidotransferase-like domain-containing protein</fullName>
    </submittedName>
</protein>
<sequence>MKLYLSSFLLGNDPAPLIRMAGNNARCALILNALDNAPEAREQFRSSQTTVMSKLGFSVKELDLRSYFTSKDQLASDLRAFDMLWVNGGNAFILRKAMRQSGLDMLLPTLLAQKRIVYAGFSAAAVIASSDLRGLTPSAASYEALSGYNDGLIWEGLQIISAAIVVHYDSDHPGRDQAADEARYYQQNNIPHRLLRDGEALVIDGSSEFVAGWPDRVS</sequence>
<dbReference type="Pfam" id="PF03575">
    <property type="entry name" value="Peptidase_S51"/>
    <property type="match status" value="1"/>
</dbReference>